<feature type="compositionally biased region" description="Polar residues" evidence="1">
    <location>
        <begin position="512"/>
        <end position="525"/>
    </location>
</feature>
<reference evidence="2" key="2">
    <citation type="submission" date="2022-10" db="EMBL/GenBank/DDBJ databases">
        <authorList>
            <consortium name="ENA_rothamsted_submissions"/>
            <consortium name="culmorum"/>
            <person name="King R."/>
        </authorList>
    </citation>
    <scope>NUCLEOTIDE SEQUENCE</scope>
</reference>
<dbReference type="PANTHER" id="PTHR36300">
    <property type="entry name" value="RAW, ISOFORM A"/>
    <property type="match status" value="1"/>
</dbReference>
<evidence type="ECO:0008006" key="4">
    <source>
        <dbReference type="Google" id="ProtNLM"/>
    </source>
</evidence>
<feature type="compositionally biased region" description="Low complexity" evidence="1">
    <location>
        <begin position="493"/>
        <end position="511"/>
    </location>
</feature>
<dbReference type="GO" id="GO:0005886">
    <property type="term" value="C:plasma membrane"/>
    <property type="evidence" value="ECO:0007669"/>
    <property type="project" value="TreeGrafter"/>
</dbReference>
<feature type="region of interest" description="Disordered" evidence="1">
    <location>
        <begin position="492"/>
        <end position="525"/>
    </location>
</feature>
<evidence type="ECO:0000313" key="3">
    <source>
        <dbReference type="Proteomes" id="UP001153620"/>
    </source>
</evidence>
<sequence>MDNGFLQRPTMLHFEHIKHSPQCHEAYTFIREASSVWNSSSSAHDLFYQLNLKPTDEQINDMLRNAKLYTTNARFCKGLSFGEFAVLAADYRKFSPKNNHNGNHPFQITSLSPKSSLRVKKQIFTDQQPQRLPTTKENTEESKVEAPEVFLGGSCNPTTWRADVAIPELEKLDISFFNPQVSQWTPELMQMEHRAKQKARILFFVIDSETRASAGAIEVAHLSGQNQKPLILVLHPYKRNQKIFNEPISEEEFLDLSRNQRLLRQLVTRRGIRVHDNILKGLQVIKDVLGGEGPYNIPKSLGSRLLSVRRSFDRVVTNNESGLTLKQCNQQLLSLGYRRDLVSSENLKRILSLVRDALNNRNESTQLSSTESSSSFLSHSSSEILESNNSETHNITFEEFCVISSYLSVLQQEIEENTCVSPIKGTNLPPPPIYLTNTPEVLNHYSKQCSQTDENNTIVGICPQQQNHQQRHSMSNKSFTIEASRSETVLMMSNSNGPRSDSSRDSGTSSPQPNENNRLLNGCSGSSLNTKMTCTYRRTDSTRTQIEDEFNDIDSDSNDSVFSTSSSLDEDLMHEVKDIYLGGSCMLRSKWRREIAIPYLKSKNISFFLPTIHDNLIMKDPKRVKKNTNGGYKLEEIGACEESPMFNPRILDSSRVLLFVITNETRSLAPMTLAAHYIGLAYNVVLCVQMLPENCTIGSDKLTSTAIKDYNRGRAYLRDLAERQNIPVFSEIKEALDCAIDKVKLSKPRCSV</sequence>
<dbReference type="Proteomes" id="UP001153620">
    <property type="component" value="Chromosome 2"/>
</dbReference>
<accession>A0A9N9WRR6</accession>
<gene>
    <name evidence="2" type="ORF">CHIRRI_LOCUS5541</name>
</gene>
<dbReference type="Pfam" id="PF15891">
    <property type="entry name" value="Nuc_deoxyri_tr2"/>
    <property type="match status" value="1"/>
</dbReference>
<protein>
    <recommendedName>
        <fullName evidence="4">Raw</fullName>
    </recommendedName>
</protein>
<dbReference type="InterPro" id="IPR039470">
    <property type="entry name" value="Nuc_deoxyri_tr2"/>
</dbReference>
<reference evidence="2" key="1">
    <citation type="submission" date="2022-01" db="EMBL/GenBank/DDBJ databases">
        <authorList>
            <person name="King R."/>
        </authorList>
    </citation>
    <scope>NUCLEOTIDE SEQUENCE</scope>
</reference>
<dbReference type="OrthoDB" id="6493944at2759"/>
<dbReference type="EMBL" id="OU895878">
    <property type="protein sequence ID" value="CAG9802635.1"/>
    <property type="molecule type" value="Genomic_DNA"/>
</dbReference>
<evidence type="ECO:0000313" key="2">
    <source>
        <dbReference type="EMBL" id="CAG9802635.1"/>
    </source>
</evidence>
<dbReference type="Gene3D" id="3.40.50.450">
    <property type="match status" value="1"/>
</dbReference>
<dbReference type="PANTHER" id="PTHR36300:SF1">
    <property type="entry name" value="RAW, ISOFORM A"/>
    <property type="match status" value="1"/>
</dbReference>
<organism evidence="2 3">
    <name type="scientific">Chironomus riparius</name>
    <dbReference type="NCBI Taxonomy" id="315576"/>
    <lineage>
        <taxon>Eukaryota</taxon>
        <taxon>Metazoa</taxon>
        <taxon>Ecdysozoa</taxon>
        <taxon>Arthropoda</taxon>
        <taxon>Hexapoda</taxon>
        <taxon>Insecta</taxon>
        <taxon>Pterygota</taxon>
        <taxon>Neoptera</taxon>
        <taxon>Endopterygota</taxon>
        <taxon>Diptera</taxon>
        <taxon>Nematocera</taxon>
        <taxon>Chironomoidea</taxon>
        <taxon>Chironomidae</taxon>
        <taxon>Chironominae</taxon>
        <taxon>Chironomus</taxon>
    </lineage>
</organism>
<dbReference type="FunFam" id="3.40.50.450:FF:000017">
    <property type="entry name" value="Raw, isoform D"/>
    <property type="match status" value="1"/>
</dbReference>
<dbReference type="AlphaFoldDB" id="A0A9N9WRR6"/>
<keyword evidence="3" id="KW-1185">Reference proteome</keyword>
<proteinExistence type="predicted"/>
<name>A0A9N9WRR6_9DIPT</name>
<evidence type="ECO:0000256" key="1">
    <source>
        <dbReference type="SAM" id="MobiDB-lite"/>
    </source>
</evidence>